<evidence type="ECO:0000259" key="2">
    <source>
        <dbReference type="Pfam" id="PF03787"/>
    </source>
</evidence>
<dbReference type="CDD" id="cd09726">
    <property type="entry name" value="RAMP_I_III"/>
    <property type="match status" value="1"/>
</dbReference>
<dbReference type="PANTHER" id="PTHR35579:SF3">
    <property type="entry name" value="CRISPR SYSTEM CMS ENDORIBONUCLEASE CSM3"/>
    <property type="match status" value="1"/>
</dbReference>
<dbReference type="RefSeq" id="WP_109839780.1">
    <property type="nucleotide sequence ID" value="NZ_QGKM01000096.1"/>
</dbReference>
<comment type="caution">
    <text evidence="3">The sequence shown here is derived from an EMBL/GenBank/DDBJ whole genome shotgun (WGS) entry which is preliminary data.</text>
</comment>
<dbReference type="GO" id="GO:0051607">
    <property type="term" value="P:defense response to virus"/>
    <property type="evidence" value="ECO:0007669"/>
    <property type="project" value="UniProtKB-KW"/>
</dbReference>
<dbReference type="InterPro" id="IPR052216">
    <property type="entry name" value="CRISPR_Csm3_endoribonuclease"/>
</dbReference>
<dbReference type="EMBL" id="QGKM01000096">
    <property type="protein sequence ID" value="PWQ92328.1"/>
    <property type="molecule type" value="Genomic_DNA"/>
</dbReference>
<reference evidence="3 4" key="1">
    <citation type="submission" date="2018-05" db="EMBL/GenBank/DDBJ databases">
        <title>Leucothrix arctica sp. nov., isolated from Arctic seawater.</title>
        <authorList>
            <person name="Choi A."/>
            <person name="Baek K."/>
        </authorList>
    </citation>
    <scope>NUCLEOTIDE SEQUENCE [LARGE SCALE GENOMIC DNA]</scope>
    <source>
        <strain evidence="3 4">JCM 18388</strain>
    </source>
</reference>
<dbReference type="InterPro" id="IPR005537">
    <property type="entry name" value="RAMP_III_fam"/>
</dbReference>
<dbReference type="Proteomes" id="UP000245539">
    <property type="component" value="Unassembled WGS sequence"/>
</dbReference>
<protein>
    <recommendedName>
        <fullName evidence="2">CRISPR type III-associated protein domain-containing protein</fullName>
    </recommendedName>
</protein>
<dbReference type="OrthoDB" id="5504557at2"/>
<feature type="domain" description="CRISPR type III-associated protein" evidence="2">
    <location>
        <begin position="10"/>
        <end position="210"/>
    </location>
</feature>
<evidence type="ECO:0000313" key="4">
    <source>
        <dbReference type="Proteomes" id="UP000245539"/>
    </source>
</evidence>
<sequence>MIKQSNLSIDIRSYWHAGTGRGSGSHLDALVERDIAGLPFVSGKMIKGLLRDAVTRAADWGVLEYTQEDGLPNTEVLEHYLFGSPGFEEDGLPRDKTRAGILKFSDARMPKELITWLEGNSPDHQKLRDCLFRSVYSTAIEAGTGVAKKGSLRAQQVTVPMTLEANISLIESKAESCPFPTLLDEWQSVLAQALPLVRAVGSNRTRGLGRSVLSLSDVEVTA</sequence>
<dbReference type="PANTHER" id="PTHR35579">
    <property type="entry name" value="CRISPR SYSTEM CMS ENDORIBONUCLEASE CSM3"/>
    <property type="match status" value="1"/>
</dbReference>
<accession>A0A317C1A0</accession>
<dbReference type="AlphaFoldDB" id="A0A317C1A0"/>
<proteinExistence type="predicted"/>
<keyword evidence="1" id="KW-0051">Antiviral defense</keyword>
<evidence type="ECO:0000256" key="1">
    <source>
        <dbReference type="ARBA" id="ARBA00023118"/>
    </source>
</evidence>
<keyword evidence="4" id="KW-1185">Reference proteome</keyword>
<organism evidence="3 4">
    <name type="scientific">Leucothrix pacifica</name>
    <dbReference type="NCBI Taxonomy" id="1247513"/>
    <lineage>
        <taxon>Bacteria</taxon>
        <taxon>Pseudomonadati</taxon>
        <taxon>Pseudomonadota</taxon>
        <taxon>Gammaproteobacteria</taxon>
        <taxon>Thiotrichales</taxon>
        <taxon>Thiotrichaceae</taxon>
        <taxon>Leucothrix</taxon>
    </lineage>
</organism>
<evidence type="ECO:0000313" key="3">
    <source>
        <dbReference type="EMBL" id="PWQ92328.1"/>
    </source>
</evidence>
<gene>
    <name evidence="3" type="ORF">DKW60_21810</name>
</gene>
<dbReference type="Pfam" id="PF03787">
    <property type="entry name" value="RAMPs"/>
    <property type="match status" value="1"/>
</dbReference>
<name>A0A317C1A0_9GAMM</name>